<dbReference type="STRING" id="1523247.SAMN05660464_4416"/>
<evidence type="ECO:0000313" key="2">
    <source>
        <dbReference type="EMBL" id="SFP84365.1"/>
    </source>
</evidence>
<reference evidence="3" key="1">
    <citation type="submission" date="2016-10" db="EMBL/GenBank/DDBJ databases">
        <authorList>
            <person name="Varghese N."/>
            <person name="Submissions S."/>
        </authorList>
    </citation>
    <scope>NUCLEOTIDE SEQUENCE [LARGE SCALE GENOMIC DNA]</scope>
    <source>
        <strain evidence="3">DSM 44208</strain>
    </source>
</reference>
<dbReference type="PANTHER" id="PTHR36529">
    <property type="entry name" value="SLL1095 PROTEIN"/>
    <property type="match status" value="1"/>
</dbReference>
<evidence type="ECO:0000256" key="1">
    <source>
        <dbReference type="SAM" id="MobiDB-lite"/>
    </source>
</evidence>
<dbReference type="Pfam" id="PF09837">
    <property type="entry name" value="DUF2064"/>
    <property type="match status" value="1"/>
</dbReference>
<dbReference type="InterPro" id="IPR018641">
    <property type="entry name" value="Trfase_1_rSAM/seldom-assoc"/>
</dbReference>
<dbReference type="EMBL" id="FOWQ01000009">
    <property type="protein sequence ID" value="SFP84365.1"/>
    <property type="molecule type" value="Genomic_DNA"/>
</dbReference>
<accession>A0A1I5TMV3</accession>
<feature type="region of interest" description="Disordered" evidence="1">
    <location>
        <begin position="1"/>
        <end position="22"/>
    </location>
</feature>
<feature type="region of interest" description="Disordered" evidence="1">
    <location>
        <begin position="243"/>
        <end position="264"/>
    </location>
</feature>
<evidence type="ECO:0008006" key="4">
    <source>
        <dbReference type="Google" id="ProtNLM"/>
    </source>
</evidence>
<proteinExistence type="predicted"/>
<organism evidence="2 3">
    <name type="scientific">Geodermatophilus dictyosporus</name>
    <dbReference type="NCBI Taxonomy" id="1523247"/>
    <lineage>
        <taxon>Bacteria</taxon>
        <taxon>Bacillati</taxon>
        <taxon>Actinomycetota</taxon>
        <taxon>Actinomycetes</taxon>
        <taxon>Geodermatophilales</taxon>
        <taxon>Geodermatophilaceae</taxon>
        <taxon>Geodermatophilus</taxon>
    </lineage>
</organism>
<sequence length="264" mass="26451">MRPDGWVARTGRASRAPGGYGPRVPDAALAAQLLVLAEAPGRDTTRLDPPCTPEQAAAIAEAAVADTLDAVRATPVARRVVALDGEPGDLDLSGCAVLPQTGGDTGTRLAAAFADAMDGAALPTLLIGTGTPQVTPALLAACLDRLVTTSRQTAVLGAAPDGRWWALGLHAALEAGVLPDVPTARTDTAERTRRALEDAGLTVLDLPELTDVGSFPDALAAAAACDPGTRTARVVAAVADAVPGDGAPGQPRGTVTAPSARSLA</sequence>
<dbReference type="Gene3D" id="3.90.550.10">
    <property type="entry name" value="Spore Coat Polysaccharide Biosynthesis Protein SpsA, Chain A"/>
    <property type="match status" value="1"/>
</dbReference>
<evidence type="ECO:0000313" key="3">
    <source>
        <dbReference type="Proteomes" id="UP000198857"/>
    </source>
</evidence>
<dbReference type="Proteomes" id="UP000198857">
    <property type="component" value="Unassembled WGS sequence"/>
</dbReference>
<dbReference type="AlphaFoldDB" id="A0A1I5TMV3"/>
<gene>
    <name evidence="2" type="ORF">SAMN05660464_4416</name>
</gene>
<name>A0A1I5TMV3_9ACTN</name>
<dbReference type="InterPro" id="IPR029044">
    <property type="entry name" value="Nucleotide-diphossugar_trans"/>
</dbReference>
<dbReference type="PANTHER" id="PTHR36529:SF1">
    <property type="entry name" value="GLYCOSYLTRANSFERASE"/>
    <property type="match status" value="1"/>
</dbReference>
<dbReference type="SUPFAM" id="SSF53448">
    <property type="entry name" value="Nucleotide-diphospho-sugar transferases"/>
    <property type="match status" value="1"/>
</dbReference>
<keyword evidence="3" id="KW-1185">Reference proteome</keyword>
<protein>
    <recommendedName>
        <fullName evidence="4">DUF2064 domain-containing protein</fullName>
    </recommendedName>
</protein>